<gene>
    <name evidence="3" type="ORF">Mag101_00335</name>
</gene>
<feature type="chain" id="PRO_5013066335" description="Secreted protein" evidence="2">
    <location>
        <begin position="34"/>
        <end position="294"/>
    </location>
</feature>
<dbReference type="STRING" id="260552.Mag101_00335"/>
<feature type="compositionally biased region" description="Basic and acidic residues" evidence="1">
    <location>
        <begin position="284"/>
        <end position="294"/>
    </location>
</feature>
<name>A0A1Q2M156_9GAMM</name>
<dbReference type="OrthoDB" id="5732713at2"/>
<feature type="signal peptide" evidence="2">
    <location>
        <begin position="1"/>
        <end position="33"/>
    </location>
</feature>
<evidence type="ECO:0000256" key="1">
    <source>
        <dbReference type="SAM" id="MobiDB-lite"/>
    </source>
</evidence>
<protein>
    <recommendedName>
        <fullName evidence="5">Secreted protein</fullName>
    </recommendedName>
</protein>
<organism evidence="3 4">
    <name type="scientific">Microbulbifer agarilyticus</name>
    <dbReference type="NCBI Taxonomy" id="260552"/>
    <lineage>
        <taxon>Bacteria</taxon>
        <taxon>Pseudomonadati</taxon>
        <taxon>Pseudomonadota</taxon>
        <taxon>Gammaproteobacteria</taxon>
        <taxon>Cellvibrionales</taxon>
        <taxon>Microbulbiferaceae</taxon>
        <taxon>Microbulbifer</taxon>
    </lineage>
</organism>
<dbReference type="KEGG" id="maga:Mag101_00335"/>
<feature type="region of interest" description="Disordered" evidence="1">
    <location>
        <begin position="34"/>
        <end position="68"/>
    </location>
</feature>
<evidence type="ECO:0000313" key="4">
    <source>
        <dbReference type="Proteomes" id="UP000188219"/>
    </source>
</evidence>
<proteinExistence type="predicted"/>
<feature type="region of interest" description="Disordered" evidence="1">
    <location>
        <begin position="233"/>
        <end position="294"/>
    </location>
</feature>
<accession>A0A1Q2M156</accession>
<keyword evidence="4" id="KW-1185">Reference proteome</keyword>
<evidence type="ECO:0000313" key="3">
    <source>
        <dbReference type="EMBL" id="AQQ66268.1"/>
    </source>
</evidence>
<dbReference type="AlphaFoldDB" id="A0A1Q2M156"/>
<evidence type="ECO:0008006" key="5">
    <source>
        <dbReference type="Google" id="ProtNLM"/>
    </source>
</evidence>
<keyword evidence="2" id="KW-0732">Signal</keyword>
<sequence>MQQRFIHKLLVTSKQTLISVGVILLSSTGTVWAQDSASDSSSAPGPSKEQQPKESQQSNKREQAGQYPGWEVESRLQAEQWVGNWLISRDGEAQHVWSLNKDGTGRSYAFNRHGDEMKFAYGYDISWYFDPHTQMANIKTERRIVCRGGRIYPYFLTLKSYESDYAVKGKFAWQTTWTEASIGRNYLHKSLVVFVAPLSAWHNPEKNAPCPIFPRMDVEKDIDLALDRWEQEAQQSEHEQLVDTTPVEGEPEFTGEDFGPAVAEPKGEVPGQKASSKSKSAKARVKDKSRRDRR</sequence>
<reference evidence="3" key="1">
    <citation type="submission" date="2017-02" db="EMBL/GenBank/DDBJ databases">
        <title>Genome of Microbulbifer agarilyticus GP101.</title>
        <authorList>
            <person name="Jung J."/>
            <person name="Bae S.S."/>
            <person name="Baek K."/>
        </authorList>
    </citation>
    <scope>NUCLEOTIDE SEQUENCE [LARGE SCALE GENOMIC DNA]</scope>
    <source>
        <strain evidence="3">GP101</strain>
    </source>
</reference>
<evidence type="ECO:0000256" key="2">
    <source>
        <dbReference type="SAM" id="SignalP"/>
    </source>
</evidence>
<dbReference type="Proteomes" id="UP000188219">
    <property type="component" value="Chromosome"/>
</dbReference>
<dbReference type="RefSeq" id="WP_077399197.1">
    <property type="nucleotide sequence ID" value="NZ_CP019650.1"/>
</dbReference>
<dbReference type="EMBL" id="CP019650">
    <property type="protein sequence ID" value="AQQ66268.1"/>
    <property type="molecule type" value="Genomic_DNA"/>
</dbReference>
<feature type="compositionally biased region" description="Low complexity" evidence="1">
    <location>
        <begin position="35"/>
        <end position="58"/>
    </location>
</feature>